<dbReference type="EMBL" id="SULG01000003">
    <property type="protein sequence ID" value="TLD43486.1"/>
    <property type="molecule type" value="Genomic_DNA"/>
</dbReference>
<evidence type="ECO:0000313" key="2">
    <source>
        <dbReference type="Proteomes" id="UP000319783"/>
    </source>
</evidence>
<reference evidence="1 2" key="1">
    <citation type="submission" date="2019-04" db="EMBL/GenBank/DDBJ databases">
        <title>Genome of a novel bacterium Candidatus Jettenia ecosi reconstructed from metagenome of an anammox bioreactor.</title>
        <authorList>
            <person name="Mardanov A.V."/>
            <person name="Beletsky A.V."/>
            <person name="Ravin N.V."/>
            <person name="Botchkova E.A."/>
            <person name="Litti Y.V."/>
            <person name="Nozhevnikova A.N."/>
        </authorList>
    </citation>
    <scope>NUCLEOTIDE SEQUENCE [LARGE SCALE GENOMIC DNA]</scope>
    <source>
        <strain evidence="1">J2</strain>
    </source>
</reference>
<sequence>MKLNTPACVRAQRRDATSCVSTMVYQDGSIIVYDKDRKTNGCGKVNDE</sequence>
<gene>
    <name evidence="1" type="ORF">JETT_0304</name>
</gene>
<organism evidence="1 2">
    <name type="scientific">Candidatus Jettenia ecosi</name>
    <dbReference type="NCBI Taxonomy" id="2494326"/>
    <lineage>
        <taxon>Bacteria</taxon>
        <taxon>Pseudomonadati</taxon>
        <taxon>Planctomycetota</taxon>
        <taxon>Candidatus Brocadiia</taxon>
        <taxon>Candidatus Brocadiales</taxon>
        <taxon>Candidatus Brocadiaceae</taxon>
        <taxon>Candidatus Jettenia</taxon>
    </lineage>
</organism>
<comment type="caution">
    <text evidence="1">The sequence shown here is derived from an EMBL/GenBank/DDBJ whole genome shotgun (WGS) entry which is preliminary data.</text>
</comment>
<dbReference type="AlphaFoldDB" id="A0A533QFD9"/>
<accession>A0A533QFD9</accession>
<dbReference type="Proteomes" id="UP000319783">
    <property type="component" value="Unassembled WGS sequence"/>
</dbReference>
<name>A0A533QFD9_9BACT</name>
<proteinExistence type="predicted"/>
<evidence type="ECO:0000313" key="1">
    <source>
        <dbReference type="EMBL" id="TLD43486.1"/>
    </source>
</evidence>
<protein>
    <submittedName>
        <fullName evidence="1">Uncharacterized protein</fullName>
    </submittedName>
</protein>